<dbReference type="EC" id="2.7.13.3" evidence="2"/>
<dbReference type="InterPro" id="IPR003661">
    <property type="entry name" value="HisK_dim/P_dom"/>
</dbReference>
<evidence type="ECO:0000259" key="6">
    <source>
        <dbReference type="PROSITE" id="PS51833"/>
    </source>
</evidence>
<dbReference type="Gene3D" id="1.10.3210.10">
    <property type="entry name" value="Hypothetical protein af1432"/>
    <property type="match status" value="1"/>
</dbReference>
<proteinExistence type="predicted"/>
<dbReference type="GO" id="GO:0000155">
    <property type="term" value="F:phosphorelay sensor kinase activity"/>
    <property type="evidence" value="ECO:0007669"/>
    <property type="project" value="InterPro"/>
</dbReference>
<reference evidence="7 8" key="1">
    <citation type="submission" date="2016-09" db="EMBL/GenBank/DDBJ databases">
        <title>Acidihalobacter prosperus V6 (DSM14174).</title>
        <authorList>
            <person name="Khaleque H.N."/>
            <person name="Ramsay J.P."/>
            <person name="Murphy R.J.T."/>
            <person name="Kaksonen A.H."/>
            <person name="Boxall N.J."/>
            <person name="Watkin E.L.J."/>
        </authorList>
    </citation>
    <scope>NUCLEOTIDE SEQUENCE [LARGE SCALE GENOMIC DNA]</scope>
    <source>
        <strain evidence="7 8">V6</strain>
    </source>
</reference>
<dbReference type="InterPro" id="IPR005467">
    <property type="entry name" value="His_kinase_dom"/>
</dbReference>
<dbReference type="AlphaFoldDB" id="A0A1D8K8D0"/>
<dbReference type="InterPro" id="IPR003594">
    <property type="entry name" value="HATPase_dom"/>
</dbReference>
<dbReference type="InterPro" id="IPR013976">
    <property type="entry name" value="HDOD"/>
</dbReference>
<dbReference type="Pfam" id="PF08668">
    <property type="entry name" value="HDOD"/>
    <property type="match status" value="1"/>
</dbReference>
<dbReference type="PRINTS" id="PR00344">
    <property type="entry name" value="BCTRLSENSOR"/>
</dbReference>
<name>A0A1D8K8D0_9GAMM</name>
<feature type="domain" description="HDOD" evidence="6">
    <location>
        <begin position="17"/>
        <end position="215"/>
    </location>
</feature>
<dbReference type="Gene3D" id="3.30.450.40">
    <property type="match status" value="1"/>
</dbReference>
<evidence type="ECO:0000256" key="4">
    <source>
        <dbReference type="SAM" id="MobiDB-lite"/>
    </source>
</evidence>
<evidence type="ECO:0000256" key="2">
    <source>
        <dbReference type="ARBA" id="ARBA00012438"/>
    </source>
</evidence>
<evidence type="ECO:0000256" key="3">
    <source>
        <dbReference type="ARBA" id="ARBA00022553"/>
    </source>
</evidence>
<sequence>MTQAQKSRIHAVDIMSLPALPEVLFRILDACEADNRNMQEIAALVRQDAALAARVLALSTSPAFGLAQNDRKLTLEQTLMLLGINALRTLALTAAVYQFMDQSLGAHRQRHENFWQEALLTATLASKLADLSGYPSVHEAYLGGLISNIGQIGMLVTEPELYDDLLDQAGTDTSELVTREKTLFGLDHASLGGKMLSRSGRRGPLTDAVRFHHASVDELTEAHHLVRLVAVANRLGCDASIAPAAGLVAADRILGLIPSLLNDLHASAVKQTRETARAFGIETSSRPQKQERADGSQTSASKSEHELARRLGDMNILSAARKQLEGSEQIDDLLASADLANHLIFGMNRIGYFLVDDQAQSAQGQAPTNSALTQFWSEFRVALPSTHSLVGATLTNGTTESIQPWQEPEADNAQPSVLDLELLDLLHTAGFFSIPLCAQGQIVGSMIVGVNADDALRITQRHRLLEWFAGELAQEILGLNRRNKALAEALREQAEDQRLKARSVVHETNNPLSIIQNYLGILGRHIDEGHTDVADDLRIINEEIGRVGTIVRSLTETGDVNEDRKQIDLNALVKDVIQLLRPTLITPAGIGLELHLDDSLPPIEASHRRVKQILVNLIKNAAEALDRGQIITVSTSDYVYLGQQAYVALDVGDNGPGMPPQILASLFKPVATLKGGSHAGLGLSITKKLVDELHGTITCRSSHSQGTHFQVLIPRRLLNA</sequence>
<dbReference type="Proteomes" id="UP000095342">
    <property type="component" value="Chromosome"/>
</dbReference>
<dbReference type="InterPro" id="IPR036097">
    <property type="entry name" value="HisK_dim/P_sf"/>
</dbReference>
<comment type="catalytic activity">
    <reaction evidence="1">
        <text>ATP + protein L-histidine = ADP + protein N-phospho-L-histidine.</text>
        <dbReference type="EC" id="2.7.13.3"/>
    </reaction>
</comment>
<dbReference type="Pfam" id="PF02518">
    <property type="entry name" value="HATPase_c"/>
    <property type="match status" value="1"/>
</dbReference>
<dbReference type="SUPFAM" id="SSF55874">
    <property type="entry name" value="ATPase domain of HSP90 chaperone/DNA topoisomerase II/histidine kinase"/>
    <property type="match status" value="1"/>
</dbReference>
<dbReference type="KEGG" id="aaeo:BJI67_09075"/>
<dbReference type="CDD" id="cd00082">
    <property type="entry name" value="HisKA"/>
    <property type="match status" value="1"/>
</dbReference>
<evidence type="ECO:0000313" key="8">
    <source>
        <dbReference type="Proteomes" id="UP000095342"/>
    </source>
</evidence>
<dbReference type="InterPro" id="IPR036890">
    <property type="entry name" value="HATPase_C_sf"/>
</dbReference>
<dbReference type="Gene3D" id="3.30.565.10">
    <property type="entry name" value="Histidine kinase-like ATPase, C-terminal domain"/>
    <property type="match status" value="1"/>
</dbReference>
<dbReference type="Gene3D" id="1.10.287.130">
    <property type="match status" value="1"/>
</dbReference>
<gene>
    <name evidence="7" type="ORF">BJI67_09075</name>
</gene>
<dbReference type="InterPro" id="IPR052340">
    <property type="entry name" value="RNase_Y/CdgJ"/>
</dbReference>
<protein>
    <recommendedName>
        <fullName evidence="2">histidine kinase</fullName>
        <ecNumber evidence="2">2.7.13.3</ecNumber>
    </recommendedName>
</protein>
<keyword evidence="3" id="KW-0597">Phosphoprotein</keyword>
<accession>A0A1D8K8D0</accession>
<dbReference type="PANTHER" id="PTHR33525:SF3">
    <property type="entry name" value="RIBONUCLEASE Y"/>
    <property type="match status" value="1"/>
</dbReference>
<dbReference type="PROSITE" id="PS50109">
    <property type="entry name" value="HIS_KIN"/>
    <property type="match status" value="1"/>
</dbReference>
<dbReference type="SUPFAM" id="SSF47384">
    <property type="entry name" value="Homodimeric domain of signal transducing histidine kinase"/>
    <property type="match status" value="1"/>
</dbReference>
<evidence type="ECO:0000256" key="1">
    <source>
        <dbReference type="ARBA" id="ARBA00000085"/>
    </source>
</evidence>
<feature type="region of interest" description="Disordered" evidence="4">
    <location>
        <begin position="279"/>
        <end position="306"/>
    </location>
</feature>
<dbReference type="CDD" id="cd00075">
    <property type="entry name" value="HATPase"/>
    <property type="match status" value="1"/>
</dbReference>
<dbReference type="InterPro" id="IPR004358">
    <property type="entry name" value="Sig_transdc_His_kin-like_C"/>
</dbReference>
<evidence type="ECO:0000313" key="7">
    <source>
        <dbReference type="EMBL" id="AOV17192.1"/>
    </source>
</evidence>
<feature type="domain" description="Histidine kinase" evidence="5">
    <location>
        <begin position="503"/>
        <end position="717"/>
    </location>
</feature>
<dbReference type="SMART" id="SM00387">
    <property type="entry name" value="HATPase_c"/>
    <property type="match status" value="1"/>
</dbReference>
<dbReference type="InterPro" id="IPR029016">
    <property type="entry name" value="GAF-like_dom_sf"/>
</dbReference>
<dbReference type="PANTHER" id="PTHR33525">
    <property type="match status" value="1"/>
</dbReference>
<dbReference type="PROSITE" id="PS51833">
    <property type="entry name" value="HDOD"/>
    <property type="match status" value="1"/>
</dbReference>
<keyword evidence="8" id="KW-1185">Reference proteome</keyword>
<dbReference type="EMBL" id="CP017448">
    <property type="protein sequence ID" value="AOV17192.1"/>
    <property type="molecule type" value="Genomic_DNA"/>
</dbReference>
<organism evidence="7 8">
    <name type="scientific">Acidihalobacter aeolianus</name>
    <dbReference type="NCBI Taxonomy" id="2792603"/>
    <lineage>
        <taxon>Bacteria</taxon>
        <taxon>Pseudomonadati</taxon>
        <taxon>Pseudomonadota</taxon>
        <taxon>Gammaproteobacteria</taxon>
        <taxon>Chromatiales</taxon>
        <taxon>Ectothiorhodospiraceae</taxon>
        <taxon>Acidihalobacter</taxon>
    </lineage>
</organism>
<dbReference type="SUPFAM" id="SSF109604">
    <property type="entry name" value="HD-domain/PDEase-like"/>
    <property type="match status" value="1"/>
</dbReference>
<evidence type="ECO:0000259" key="5">
    <source>
        <dbReference type="PROSITE" id="PS50109"/>
    </source>
</evidence>